<evidence type="ECO:0008006" key="3">
    <source>
        <dbReference type="Google" id="ProtNLM"/>
    </source>
</evidence>
<dbReference type="NCBIfam" id="TIGR04140">
    <property type="entry name" value="chp_AF_0576"/>
    <property type="match status" value="1"/>
</dbReference>
<evidence type="ECO:0000313" key="2">
    <source>
        <dbReference type="Proteomes" id="UP000070587"/>
    </source>
</evidence>
<gene>
    <name evidence="1" type="ORF">TQ32_08435</name>
</gene>
<proteinExistence type="predicted"/>
<reference evidence="2" key="1">
    <citation type="submission" date="2015-02" db="EMBL/GenBank/DDBJ databases">
        <title>Pyrococcus kukulkanii sp. nov., a novel hyperthermophilic archaeon isolated from a deep-sea hydrothermal vent at the Guaymas Basin.</title>
        <authorList>
            <person name="Oger P.M."/>
            <person name="Callac N."/>
            <person name="Jebbar M."/>
            <person name="Godfroy A."/>
        </authorList>
    </citation>
    <scope>NUCLEOTIDE SEQUENCE [LARGE SCALE GENOMIC DNA]</scope>
    <source>
        <strain evidence="2">NCB100</strain>
    </source>
</reference>
<dbReference type="RefSeq" id="WP_068323442.1">
    <property type="nucleotide sequence ID" value="NZ_CP010835.1"/>
</dbReference>
<organism evidence="1 2">
    <name type="scientific">Pyrococcus kukulkanii</name>
    <dbReference type="NCBI Taxonomy" id="1609559"/>
    <lineage>
        <taxon>Archaea</taxon>
        <taxon>Methanobacteriati</taxon>
        <taxon>Methanobacteriota</taxon>
        <taxon>Thermococci</taxon>
        <taxon>Thermococcales</taxon>
        <taxon>Thermococcaceae</taxon>
        <taxon>Pyrococcus</taxon>
    </lineage>
</organism>
<dbReference type="AlphaFoldDB" id="A0A127BAY2"/>
<sequence length="65" mass="7272">MERIIETVLSIEELEEIKDKVGANVEIVLVGRREGKIPLNVILIKGSSEEVRKFLDRLKLARAGG</sequence>
<protein>
    <recommendedName>
        <fullName evidence="3">TIGR04140 family protein</fullName>
    </recommendedName>
</protein>
<dbReference type="EMBL" id="CP010835">
    <property type="protein sequence ID" value="AMM54501.1"/>
    <property type="molecule type" value="Genomic_DNA"/>
</dbReference>
<dbReference type="Proteomes" id="UP000070587">
    <property type="component" value="Chromosome"/>
</dbReference>
<dbReference type="OrthoDB" id="102522at2157"/>
<dbReference type="GeneID" id="28491859"/>
<dbReference type="KEGG" id="pyc:TQ32_08435"/>
<reference evidence="1 2" key="2">
    <citation type="journal article" date="2016" name="Int. J. Syst. Evol. Microbiol.">
        <title>Pyrococcus kukulkanii sp. nov., a hyperthermophilic, piezophilic archaeon isolated from a deep-sea hydrothermal vent.</title>
        <authorList>
            <person name="Callac N."/>
            <person name="Oger P."/>
            <person name="Lesongeur F."/>
            <person name="Rattray J.E."/>
            <person name="Vannier P."/>
            <person name="Michoud G."/>
            <person name="Beauverger M."/>
            <person name="Gayet N."/>
            <person name="Rouxel O."/>
            <person name="Jebbar M."/>
            <person name="Godfroy A."/>
        </authorList>
    </citation>
    <scope>NUCLEOTIDE SEQUENCE [LARGE SCALE GENOMIC DNA]</scope>
    <source>
        <strain evidence="1 2">NCB100</strain>
    </source>
</reference>
<evidence type="ECO:0000313" key="1">
    <source>
        <dbReference type="EMBL" id="AMM54501.1"/>
    </source>
</evidence>
<name>A0A127BAY2_9EURY</name>
<dbReference type="InterPro" id="IPR026486">
    <property type="entry name" value="CHP_AF_0576"/>
</dbReference>
<accession>A0A127BAY2</accession>